<comment type="function">
    <text evidence="4">Catalyzes the NADPH-dependent reduction of ketopantoate into pantoic acid.</text>
</comment>
<evidence type="ECO:0000256" key="3">
    <source>
        <dbReference type="ARBA" id="ARBA00023002"/>
    </source>
</evidence>
<dbReference type="Gene3D" id="1.10.1040.10">
    <property type="entry name" value="N-(1-d-carboxylethyl)-l-norvaline Dehydrogenase, domain 2"/>
    <property type="match status" value="1"/>
</dbReference>
<feature type="domain" description="Ketopantoate reductase N-terminal" evidence="5">
    <location>
        <begin position="10"/>
        <end position="161"/>
    </location>
</feature>
<dbReference type="InterPro" id="IPR013328">
    <property type="entry name" value="6PGD_dom2"/>
</dbReference>
<dbReference type="InterPro" id="IPR036291">
    <property type="entry name" value="NAD(P)-bd_dom_sf"/>
</dbReference>
<dbReference type="OrthoDB" id="3609at2759"/>
<dbReference type="SUPFAM" id="SSF51735">
    <property type="entry name" value="NAD(P)-binding Rossmann-fold domains"/>
    <property type="match status" value="1"/>
</dbReference>
<evidence type="ECO:0000313" key="9">
    <source>
        <dbReference type="Proteomes" id="UP000188320"/>
    </source>
</evidence>
<dbReference type="InterPro" id="IPR051402">
    <property type="entry name" value="KPR-Related"/>
</dbReference>
<evidence type="ECO:0000256" key="1">
    <source>
        <dbReference type="ARBA" id="ARBA00007870"/>
    </source>
</evidence>
<keyword evidence="3 4" id="KW-0560">Oxidoreductase</keyword>
<dbReference type="FunFam" id="1.10.1040.10:FF:000017">
    <property type="entry name" value="2-dehydropantoate 2-reductase"/>
    <property type="match status" value="1"/>
</dbReference>
<dbReference type="InterPro" id="IPR013332">
    <property type="entry name" value="KPR_N"/>
</dbReference>
<reference evidence="9" key="1">
    <citation type="submission" date="2017-01" db="EMBL/GenBank/DDBJ databases">
        <authorList>
            <person name="Wang Y."/>
            <person name="White M."/>
            <person name="Kvist S."/>
            <person name="Moncalvo J.-M."/>
        </authorList>
    </citation>
    <scope>NUCLEOTIDE SEQUENCE [LARGE SCALE GENOMIC DNA]</scope>
    <source>
        <strain evidence="9">COL-18-3</strain>
    </source>
</reference>
<sequence>MTAETSKRKILIVGGGAVGSVYGWRLQEGGAHVAMVCRSNFKVVKETGYTITSGKMDPVQFIPDAVYSNGEEAVAGNNVFDYVIVCTKCLPNLYDPAEVVAPYIISDKTVIVLVQNGIGIEEPVRVRFPNNPIISGIAYIDVDQTQSGIIRHGGTNFIVCGFYVKEGDDLNAYNKDNAHILEDIKNVFTAGNMGINVQDNVQEYRWSKIIWNGSFNPISVVAGCKDSKELIDFPPTRQLLLDAMAELYRVGEAVLGKKVPPVAGQDSPESVLKYTRDRDAPVYPSMMVDCINKRPMEHEVIVKNTIVAAKKCGVAVPILETVYALLVSVERSYCPPKN</sequence>
<dbReference type="GO" id="GO:0015940">
    <property type="term" value="P:pantothenate biosynthetic process"/>
    <property type="evidence" value="ECO:0007669"/>
    <property type="project" value="InterPro"/>
</dbReference>
<dbReference type="NCBIfam" id="TIGR00745">
    <property type="entry name" value="apbA_panE"/>
    <property type="match status" value="1"/>
</dbReference>
<dbReference type="Pfam" id="PF08546">
    <property type="entry name" value="ApbA_C"/>
    <property type="match status" value="1"/>
</dbReference>
<feature type="domain" description="Ketopantoate reductase C-terminal" evidence="6">
    <location>
        <begin position="200"/>
        <end position="326"/>
    </location>
</feature>
<evidence type="ECO:0000259" key="5">
    <source>
        <dbReference type="Pfam" id="PF02558"/>
    </source>
</evidence>
<dbReference type="Pfam" id="PF02558">
    <property type="entry name" value="ApbA"/>
    <property type="match status" value="1"/>
</dbReference>
<dbReference type="AlphaFoldDB" id="A0A1R1PD53"/>
<dbReference type="Gene3D" id="3.40.50.720">
    <property type="entry name" value="NAD(P)-binding Rossmann-like Domain"/>
    <property type="match status" value="1"/>
</dbReference>
<evidence type="ECO:0000256" key="2">
    <source>
        <dbReference type="ARBA" id="ARBA00022857"/>
    </source>
</evidence>
<dbReference type="PANTHER" id="PTHR21708">
    <property type="entry name" value="PROBABLE 2-DEHYDROPANTOATE 2-REDUCTASE"/>
    <property type="match status" value="1"/>
</dbReference>
<comment type="catalytic activity">
    <reaction evidence="4">
        <text>(R)-pantoate + NADP(+) = 2-dehydropantoate + NADPH + H(+)</text>
        <dbReference type="Rhea" id="RHEA:16233"/>
        <dbReference type="ChEBI" id="CHEBI:11561"/>
        <dbReference type="ChEBI" id="CHEBI:15378"/>
        <dbReference type="ChEBI" id="CHEBI:15980"/>
        <dbReference type="ChEBI" id="CHEBI:57783"/>
        <dbReference type="ChEBI" id="CHEBI:58349"/>
        <dbReference type="EC" id="1.1.1.169"/>
    </reaction>
</comment>
<gene>
    <name evidence="8" type="ORF">AX774_g3816</name>
    <name evidence="7" type="ORF">AX774_g7679</name>
</gene>
<accession>A0A1R1PD53</accession>
<dbReference type="EC" id="1.1.1.169" evidence="4"/>
<dbReference type="EMBL" id="LSSK01001727">
    <property type="protein sequence ID" value="OMH78924.1"/>
    <property type="molecule type" value="Genomic_DNA"/>
</dbReference>
<evidence type="ECO:0000259" key="6">
    <source>
        <dbReference type="Pfam" id="PF08546"/>
    </source>
</evidence>
<dbReference type="SUPFAM" id="SSF48179">
    <property type="entry name" value="6-phosphogluconate dehydrogenase C-terminal domain-like"/>
    <property type="match status" value="1"/>
</dbReference>
<reference evidence="7" key="2">
    <citation type="submission" date="2017-01" db="EMBL/GenBank/DDBJ databases">
        <authorList>
            <person name="Mah S.A."/>
            <person name="Swanson W.J."/>
            <person name="Moy G.W."/>
            <person name="Vacquier V.D."/>
        </authorList>
    </citation>
    <scope>NUCLEOTIDE SEQUENCE [LARGE SCALE GENOMIC DNA]</scope>
    <source>
        <strain evidence="7">COL-18-3</strain>
    </source>
</reference>
<dbReference type="Proteomes" id="UP000188320">
    <property type="component" value="Unassembled WGS sequence"/>
</dbReference>
<keyword evidence="2 4" id="KW-0521">NADP</keyword>
<dbReference type="GO" id="GO:0005737">
    <property type="term" value="C:cytoplasm"/>
    <property type="evidence" value="ECO:0007669"/>
    <property type="project" value="TreeGrafter"/>
</dbReference>
<proteinExistence type="inferred from homology"/>
<evidence type="ECO:0000313" key="7">
    <source>
        <dbReference type="EMBL" id="OMH78924.1"/>
    </source>
</evidence>
<keyword evidence="9" id="KW-1185">Reference proteome</keyword>
<dbReference type="EMBL" id="LSSK01000613">
    <property type="protein sequence ID" value="OMH82695.1"/>
    <property type="molecule type" value="Genomic_DNA"/>
</dbReference>
<name>A0A1R1PD53_ZANCU</name>
<dbReference type="PANTHER" id="PTHR21708:SF26">
    <property type="entry name" value="2-DEHYDROPANTOATE 2-REDUCTASE"/>
    <property type="match status" value="1"/>
</dbReference>
<dbReference type="InterPro" id="IPR003710">
    <property type="entry name" value="ApbA"/>
</dbReference>
<dbReference type="GO" id="GO:0008677">
    <property type="term" value="F:2-dehydropantoate 2-reductase activity"/>
    <property type="evidence" value="ECO:0007669"/>
    <property type="project" value="UniProtKB-EC"/>
</dbReference>
<comment type="caution">
    <text evidence="7">The sequence shown here is derived from an EMBL/GenBank/DDBJ whole genome shotgun (WGS) entry which is preliminary data.</text>
</comment>
<protein>
    <recommendedName>
        <fullName evidence="4">2-dehydropantoate 2-reductase</fullName>
        <ecNumber evidence="4">1.1.1.169</ecNumber>
    </recommendedName>
    <alternativeName>
        <fullName evidence="4">Ketopantoate reductase</fullName>
    </alternativeName>
</protein>
<dbReference type="InterPro" id="IPR008927">
    <property type="entry name" value="6-PGluconate_DH-like_C_sf"/>
</dbReference>
<evidence type="ECO:0000256" key="4">
    <source>
        <dbReference type="RuleBase" id="RU362068"/>
    </source>
</evidence>
<evidence type="ECO:0000313" key="8">
    <source>
        <dbReference type="EMBL" id="OMH82695.1"/>
    </source>
</evidence>
<dbReference type="InterPro" id="IPR013752">
    <property type="entry name" value="KPA_reductase"/>
</dbReference>
<comment type="similarity">
    <text evidence="1 4">Belongs to the ketopantoate reductase family.</text>
</comment>
<organism evidence="7 9">
    <name type="scientific">Zancudomyces culisetae</name>
    <name type="common">Gut fungus</name>
    <name type="synonym">Smittium culisetae</name>
    <dbReference type="NCBI Taxonomy" id="1213189"/>
    <lineage>
        <taxon>Eukaryota</taxon>
        <taxon>Fungi</taxon>
        <taxon>Fungi incertae sedis</taxon>
        <taxon>Zoopagomycota</taxon>
        <taxon>Kickxellomycotina</taxon>
        <taxon>Harpellomycetes</taxon>
        <taxon>Harpellales</taxon>
        <taxon>Legeriomycetaceae</taxon>
        <taxon>Zancudomyces</taxon>
    </lineage>
</organism>